<name>A0AAE0S1P3_9BIVA</name>
<reference evidence="1" key="2">
    <citation type="journal article" date="2021" name="Genome Biol. Evol.">
        <title>Developing a high-quality reference genome for a parasitic bivalve with doubly uniparental inheritance (Bivalvia: Unionida).</title>
        <authorList>
            <person name="Smith C.H."/>
        </authorList>
    </citation>
    <scope>NUCLEOTIDE SEQUENCE</scope>
    <source>
        <strain evidence="1">CHS0354</strain>
        <tissue evidence="1">Mantle</tissue>
    </source>
</reference>
<comment type="caution">
    <text evidence="1">The sequence shown here is derived from an EMBL/GenBank/DDBJ whole genome shotgun (WGS) entry which is preliminary data.</text>
</comment>
<dbReference type="Proteomes" id="UP001195483">
    <property type="component" value="Unassembled WGS sequence"/>
</dbReference>
<protein>
    <submittedName>
        <fullName evidence="1">Uncharacterized protein</fullName>
    </submittedName>
</protein>
<reference evidence="1" key="3">
    <citation type="submission" date="2023-05" db="EMBL/GenBank/DDBJ databases">
        <authorList>
            <person name="Smith C.H."/>
        </authorList>
    </citation>
    <scope>NUCLEOTIDE SEQUENCE</scope>
    <source>
        <strain evidence="1">CHS0354</strain>
        <tissue evidence="1">Mantle</tissue>
    </source>
</reference>
<gene>
    <name evidence="1" type="ORF">CHS0354_039420</name>
</gene>
<accession>A0AAE0S1P3</accession>
<sequence length="81" mass="8992">MCGKPSWACGTELTIEWKQTEISTIREIAEMGERSVPLSDKAPGRAVISQKEYALSAAQDEILGENKQRDDRYLAVCFTIG</sequence>
<keyword evidence="2" id="KW-1185">Reference proteome</keyword>
<evidence type="ECO:0000313" key="2">
    <source>
        <dbReference type="Proteomes" id="UP001195483"/>
    </source>
</evidence>
<reference evidence="1" key="1">
    <citation type="journal article" date="2021" name="Genome Biol. Evol.">
        <title>A High-Quality Reference Genome for a Parasitic Bivalve with Doubly Uniparental Inheritance (Bivalvia: Unionida).</title>
        <authorList>
            <person name="Smith C.H."/>
        </authorList>
    </citation>
    <scope>NUCLEOTIDE SEQUENCE</scope>
    <source>
        <strain evidence="1">CHS0354</strain>
    </source>
</reference>
<dbReference type="AlphaFoldDB" id="A0AAE0S1P3"/>
<evidence type="ECO:0000313" key="1">
    <source>
        <dbReference type="EMBL" id="KAK3583599.1"/>
    </source>
</evidence>
<dbReference type="EMBL" id="JAEAOA010002306">
    <property type="protein sequence ID" value="KAK3583599.1"/>
    <property type="molecule type" value="Genomic_DNA"/>
</dbReference>
<proteinExistence type="predicted"/>
<organism evidence="1 2">
    <name type="scientific">Potamilus streckersoni</name>
    <dbReference type="NCBI Taxonomy" id="2493646"/>
    <lineage>
        <taxon>Eukaryota</taxon>
        <taxon>Metazoa</taxon>
        <taxon>Spiralia</taxon>
        <taxon>Lophotrochozoa</taxon>
        <taxon>Mollusca</taxon>
        <taxon>Bivalvia</taxon>
        <taxon>Autobranchia</taxon>
        <taxon>Heteroconchia</taxon>
        <taxon>Palaeoheterodonta</taxon>
        <taxon>Unionida</taxon>
        <taxon>Unionoidea</taxon>
        <taxon>Unionidae</taxon>
        <taxon>Ambleminae</taxon>
        <taxon>Lampsilini</taxon>
        <taxon>Potamilus</taxon>
    </lineage>
</organism>